<reference evidence="1" key="1">
    <citation type="journal article" date="2015" name="Nature">
        <title>Complex archaea that bridge the gap between prokaryotes and eukaryotes.</title>
        <authorList>
            <person name="Spang A."/>
            <person name="Saw J.H."/>
            <person name="Jorgensen S.L."/>
            <person name="Zaremba-Niedzwiedzka K."/>
            <person name="Martijn J."/>
            <person name="Lind A.E."/>
            <person name="van Eijk R."/>
            <person name="Schleper C."/>
            <person name="Guy L."/>
            <person name="Ettema T.J."/>
        </authorList>
    </citation>
    <scope>NUCLEOTIDE SEQUENCE</scope>
</reference>
<proteinExistence type="predicted"/>
<dbReference type="AlphaFoldDB" id="A0A0F9R026"/>
<dbReference type="EMBL" id="LAZR01003401">
    <property type="protein sequence ID" value="KKN18726.1"/>
    <property type="molecule type" value="Genomic_DNA"/>
</dbReference>
<evidence type="ECO:0000313" key="1">
    <source>
        <dbReference type="EMBL" id="KKN18726.1"/>
    </source>
</evidence>
<protein>
    <submittedName>
        <fullName evidence="1">Uncharacterized protein</fullName>
    </submittedName>
</protein>
<name>A0A0F9R026_9ZZZZ</name>
<comment type="caution">
    <text evidence="1">The sequence shown here is derived from an EMBL/GenBank/DDBJ whole genome shotgun (WGS) entry which is preliminary data.</text>
</comment>
<organism evidence="1">
    <name type="scientific">marine sediment metagenome</name>
    <dbReference type="NCBI Taxonomy" id="412755"/>
    <lineage>
        <taxon>unclassified sequences</taxon>
        <taxon>metagenomes</taxon>
        <taxon>ecological metagenomes</taxon>
    </lineage>
</organism>
<gene>
    <name evidence="1" type="ORF">LCGC14_0952870</name>
</gene>
<sequence length="135" mass="15082">MSESLLDYGSEMDEDLTLKIFNDGEEVQLLIKTAERHLSDAGKPSIAVTLESIQYPDDYDDIYVYIGIIIDEDTGKARKKKLSRLKEFYAAFGIDHTMPVTIEIDLPGKTGWGIVGVEDYQGNTKNTIKRFGVGS</sequence>
<accession>A0A0F9R026</accession>